<name>A0AAE9KQN0_ALCFA</name>
<feature type="transmembrane region" description="Helical" evidence="1">
    <location>
        <begin position="58"/>
        <end position="75"/>
    </location>
</feature>
<dbReference type="EMBL" id="CP095873">
    <property type="protein sequence ID" value="UPL22370.1"/>
    <property type="molecule type" value="Genomic_DNA"/>
</dbReference>
<organism evidence="2 3">
    <name type="scientific">Alcaligenes faecalis</name>
    <dbReference type="NCBI Taxonomy" id="511"/>
    <lineage>
        <taxon>Bacteria</taxon>
        <taxon>Pseudomonadati</taxon>
        <taxon>Pseudomonadota</taxon>
        <taxon>Betaproteobacteria</taxon>
        <taxon>Burkholderiales</taxon>
        <taxon>Alcaligenaceae</taxon>
        <taxon>Alcaligenes</taxon>
    </lineage>
</organism>
<dbReference type="RefSeq" id="WP_247966519.1">
    <property type="nucleotide sequence ID" value="NZ_CP095873.1"/>
</dbReference>
<evidence type="ECO:0000256" key="1">
    <source>
        <dbReference type="SAM" id="Phobius"/>
    </source>
</evidence>
<keyword evidence="1" id="KW-0472">Membrane</keyword>
<evidence type="ECO:0000313" key="3">
    <source>
        <dbReference type="Proteomes" id="UP000830925"/>
    </source>
</evidence>
<reference evidence="2" key="1">
    <citation type="submission" date="2022-04" db="EMBL/GenBank/DDBJ databases">
        <title>Genomic mining of Alcaligenes faecalis D334 producing ectoin and derivatives.</title>
        <authorList>
            <person name="Doan V.T."/>
            <person name="Quach N.T."/>
            <person name="Vu T.-H.-N."/>
            <person name="Phi Q.-T."/>
        </authorList>
    </citation>
    <scope>NUCLEOTIDE SEQUENCE</scope>
    <source>
        <strain evidence="2">D334</strain>
    </source>
</reference>
<dbReference type="Proteomes" id="UP000830925">
    <property type="component" value="Chromosome"/>
</dbReference>
<evidence type="ECO:0000313" key="2">
    <source>
        <dbReference type="EMBL" id="UPL22370.1"/>
    </source>
</evidence>
<accession>A0AAE9KQN0</accession>
<dbReference type="AlphaFoldDB" id="A0AAE9KQN0"/>
<feature type="transmembrane region" description="Helical" evidence="1">
    <location>
        <begin position="81"/>
        <end position="100"/>
    </location>
</feature>
<protein>
    <submittedName>
        <fullName evidence="2">Uncharacterized protein</fullName>
    </submittedName>
</protein>
<proteinExistence type="predicted"/>
<keyword evidence="1" id="KW-0812">Transmembrane</keyword>
<keyword evidence="1" id="KW-1133">Transmembrane helix</keyword>
<gene>
    <name evidence="2" type="ORF">MXF72_04625</name>
</gene>
<sequence length="142" mass="16653">MSHQEYEQPRSALAVTSEQRAAWVQLQKDRDQLYEQLETLDRGHLDLRKFLLKAKRNNWIACTLVVIFTALGWLLDASVWLRWYVLPITFFCCALLWFGGKLLDRLMQSKIANLSEFLQQTDAQIEKGRPIFETDHPQSDQV</sequence>